<dbReference type="KEGG" id="hfl:PUV54_09635"/>
<reference evidence="2" key="1">
    <citation type="submission" date="2023-02" db="EMBL/GenBank/DDBJ databases">
        <title>Genome sequence of Hyphococcus flavus.</title>
        <authorList>
            <person name="Rong J.-C."/>
            <person name="Zhao Q."/>
            <person name="Yi M."/>
            <person name="Wu J.-Y."/>
        </authorList>
    </citation>
    <scope>NUCLEOTIDE SEQUENCE</scope>
    <source>
        <strain evidence="2">MCCC 1K03223</strain>
    </source>
</reference>
<evidence type="ECO:0008006" key="4">
    <source>
        <dbReference type="Google" id="ProtNLM"/>
    </source>
</evidence>
<accession>A0AAF0CDT5</accession>
<dbReference type="AlphaFoldDB" id="A0AAF0CDT5"/>
<sequence length="233" mass="24509">MTTLRLIAAAVAATFLVAAPANATTFIFKSGGAFLDMPTGNVAMDCGTVGADLCTDNDANGFAYSKEGIGFTATAYTYTDNTFSSRNATQLIQDISPQNSGLAALSEMDDTQDQTQLDSLEAVEFVFDAAVYLTNIEFNSGADRDCGAADQPEGPCGFFELYIDGALEGTFEAVDLLTMVFFGETFEFRAITPNAGFTIAQFEVSNVPIPGALPLLLSGLAGLGFAARRKKSA</sequence>
<keyword evidence="3" id="KW-1185">Reference proteome</keyword>
<name>A0AAF0CDT5_9PROT</name>
<proteinExistence type="predicted"/>
<evidence type="ECO:0000313" key="2">
    <source>
        <dbReference type="EMBL" id="WDI30221.1"/>
    </source>
</evidence>
<organism evidence="2 3">
    <name type="scientific">Hyphococcus flavus</name>
    <dbReference type="NCBI Taxonomy" id="1866326"/>
    <lineage>
        <taxon>Bacteria</taxon>
        <taxon>Pseudomonadati</taxon>
        <taxon>Pseudomonadota</taxon>
        <taxon>Alphaproteobacteria</taxon>
        <taxon>Parvularculales</taxon>
        <taxon>Parvularculaceae</taxon>
        <taxon>Hyphococcus</taxon>
    </lineage>
</organism>
<evidence type="ECO:0000256" key="1">
    <source>
        <dbReference type="SAM" id="SignalP"/>
    </source>
</evidence>
<dbReference type="RefSeq" id="WP_274492016.1">
    <property type="nucleotide sequence ID" value="NZ_CP118166.1"/>
</dbReference>
<keyword evidence="1" id="KW-0732">Signal</keyword>
<evidence type="ECO:0000313" key="3">
    <source>
        <dbReference type="Proteomes" id="UP001214043"/>
    </source>
</evidence>
<dbReference type="EMBL" id="CP118166">
    <property type="protein sequence ID" value="WDI30221.1"/>
    <property type="molecule type" value="Genomic_DNA"/>
</dbReference>
<feature type="chain" id="PRO_5042256880" description="VPLPA-CTERM sorting domain-containing protein" evidence="1">
    <location>
        <begin position="24"/>
        <end position="233"/>
    </location>
</feature>
<protein>
    <recommendedName>
        <fullName evidence="4">VPLPA-CTERM sorting domain-containing protein</fullName>
    </recommendedName>
</protein>
<gene>
    <name evidence="2" type="ORF">PUV54_09635</name>
</gene>
<feature type="signal peptide" evidence="1">
    <location>
        <begin position="1"/>
        <end position="23"/>
    </location>
</feature>
<dbReference type="Proteomes" id="UP001214043">
    <property type="component" value="Chromosome"/>
</dbReference>